<evidence type="ECO:0000313" key="2">
    <source>
        <dbReference type="EMBL" id="MEY8037831.1"/>
    </source>
</evidence>
<reference evidence="2 3" key="1">
    <citation type="submission" date="2024-08" db="EMBL/GenBank/DDBJ databases">
        <title>Genome mining of Saccharopolyspora cebuensis PGLac3 from Nigerian medicinal plant.</title>
        <authorList>
            <person name="Ezeobiora C.E."/>
            <person name="Igbokwe N.H."/>
            <person name="Amin D.H."/>
            <person name="Mendie U.E."/>
        </authorList>
    </citation>
    <scope>NUCLEOTIDE SEQUENCE [LARGE SCALE GENOMIC DNA]</scope>
    <source>
        <strain evidence="2 3">PGLac3</strain>
    </source>
</reference>
<evidence type="ECO:0000259" key="1">
    <source>
        <dbReference type="Pfam" id="PF00496"/>
    </source>
</evidence>
<dbReference type="Proteomes" id="UP001564626">
    <property type="component" value="Unassembled WGS sequence"/>
</dbReference>
<dbReference type="PIRSF" id="PIRSF002741">
    <property type="entry name" value="MppA"/>
    <property type="match status" value="1"/>
</dbReference>
<dbReference type="PANTHER" id="PTHR30290:SF83">
    <property type="entry name" value="ABC TRANSPORTER SUBSTRATE-BINDING PROTEIN"/>
    <property type="match status" value="1"/>
</dbReference>
<comment type="caution">
    <text evidence="2">The sequence shown here is derived from an EMBL/GenBank/DDBJ whole genome shotgun (WGS) entry which is preliminary data.</text>
</comment>
<dbReference type="EMBL" id="JBGEHV010000001">
    <property type="protein sequence ID" value="MEY8037831.1"/>
    <property type="molecule type" value="Genomic_DNA"/>
</dbReference>
<name>A0ABV4C9P3_9PSEU</name>
<dbReference type="SUPFAM" id="SSF53850">
    <property type="entry name" value="Periplasmic binding protein-like II"/>
    <property type="match status" value="1"/>
</dbReference>
<dbReference type="InterPro" id="IPR039424">
    <property type="entry name" value="SBP_5"/>
</dbReference>
<keyword evidence="3" id="KW-1185">Reference proteome</keyword>
<evidence type="ECO:0000313" key="3">
    <source>
        <dbReference type="Proteomes" id="UP001564626"/>
    </source>
</evidence>
<dbReference type="PANTHER" id="PTHR30290">
    <property type="entry name" value="PERIPLASMIC BINDING COMPONENT OF ABC TRANSPORTER"/>
    <property type="match status" value="1"/>
</dbReference>
<dbReference type="InterPro" id="IPR000914">
    <property type="entry name" value="SBP_5_dom"/>
</dbReference>
<dbReference type="Gene3D" id="3.40.190.10">
    <property type="entry name" value="Periplasmic binding protein-like II"/>
    <property type="match status" value="1"/>
</dbReference>
<protein>
    <submittedName>
        <fullName evidence="2">ABC transporter substrate-binding protein</fullName>
    </submittedName>
</protein>
<proteinExistence type="predicted"/>
<organism evidence="2 3">
    <name type="scientific">Saccharopolyspora cebuensis</name>
    <dbReference type="NCBI Taxonomy" id="418759"/>
    <lineage>
        <taxon>Bacteria</taxon>
        <taxon>Bacillati</taxon>
        <taxon>Actinomycetota</taxon>
        <taxon>Actinomycetes</taxon>
        <taxon>Pseudonocardiales</taxon>
        <taxon>Pseudonocardiaceae</taxon>
        <taxon>Saccharopolyspora</taxon>
    </lineage>
</organism>
<dbReference type="Gene3D" id="3.10.105.10">
    <property type="entry name" value="Dipeptide-binding Protein, Domain 3"/>
    <property type="match status" value="1"/>
</dbReference>
<accession>A0ABV4C9P3</accession>
<sequence>MLVAGCGGINTEAAGSTSGGSGDVFRFAYSVGPSRYDPHRASSSFDNVSLFPVYDRLVHLTPEAEPVPGLATGWEYVDGGRGLVFRLRPGVTFHDGTPFDAAAAKANLDRAIGLEGSTVAAELASVERVEVRGPMTIELVLSAPDSSLVRVLSDRAGMMISPAAFDDPQLDQHPVGAGPFSVVRYSPNDRVVLRAHPGYWDPAAVRVDSLVIVFQSDPTTRMNALRAGEIDAALIGGNQVVEARQYELGVVGDTTLAFYHMQLNRTRSEFDDPRVRRALNLAIDQDALIEGVLFGNGETAVQPFPPGYLAHDPELPDPYPYDPRRARQLLAEAGLPSGFEFEAIVPNTDPGLAIAIQEQFADVGVRMRIREAAPAETADLFYGREEGDALVAPWGGRADPLQTLGLLYGSTGFSNPGGHTLPEVTELIRQARTTIDRAARAELLHRVNGIVVEQALDVPLTFAETTFGHARRVTDLRSWLSNKPEFRGVGVSGTGR</sequence>
<gene>
    <name evidence="2" type="ORF">AB8O55_00320</name>
</gene>
<dbReference type="InterPro" id="IPR030678">
    <property type="entry name" value="Peptide/Ni-bd"/>
</dbReference>
<dbReference type="Gene3D" id="3.90.76.10">
    <property type="entry name" value="Dipeptide-binding Protein, Domain 1"/>
    <property type="match status" value="1"/>
</dbReference>
<feature type="domain" description="Solute-binding protein family 5" evidence="1">
    <location>
        <begin position="65"/>
        <end position="414"/>
    </location>
</feature>
<dbReference type="Pfam" id="PF00496">
    <property type="entry name" value="SBP_bac_5"/>
    <property type="match status" value="1"/>
</dbReference>